<dbReference type="InterPro" id="IPR017853">
    <property type="entry name" value="GH"/>
</dbReference>
<dbReference type="Pfam" id="PF16657">
    <property type="entry name" value="Malt_amylase_C"/>
    <property type="match status" value="1"/>
</dbReference>
<reference evidence="4" key="1">
    <citation type="submission" date="2023-04" db="EMBL/GenBank/DDBJ databases">
        <title>Comparative genomic analysis of Cohnella hashimotonis sp. nov., isolated from the International Space Station.</title>
        <authorList>
            <person name="Venkateswaran K."/>
            <person name="Simpson A."/>
        </authorList>
    </citation>
    <scope>NUCLEOTIDE SEQUENCE</scope>
    <source>
        <strain evidence="4">F6_2S_P_1</strain>
    </source>
</reference>
<dbReference type="InterPro" id="IPR045857">
    <property type="entry name" value="O16G_dom_2"/>
</dbReference>
<accession>A0ABT6TLR9</accession>
<organism evidence="4 5">
    <name type="scientific">Cohnella hashimotonis</name>
    <dbReference type="NCBI Taxonomy" id="2826895"/>
    <lineage>
        <taxon>Bacteria</taxon>
        <taxon>Bacillati</taxon>
        <taxon>Bacillota</taxon>
        <taxon>Bacilli</taxon>
        <taxon>Bacillales</taxon>
        <taxon>Paenibacillaceae</taxon>
        <taxon>Cohnella</taxon>
    </lineage>
</organism>
<dbReference type="Gene3D" id="3.20.20.80">
    <property type="entry name" value="Glycosidases"/>
    <property type="match status" value="1"/>
</dbReference>
<comment type="caution">
    <text evidence="4">The sequence shown here is derived from an EMBL/GenBank/DDBJ whole genome shotgun (WGS) entry which is preliminary data.</text>
</comment>
<dbReference type="CDD" id="cd11333">
    <property type="entry name" value="AmyAc_SI_OligoGlu_DGase"/>
    <property type="match status" value="1"/>
</dbReference>
<evidence type="ECO:0000256" key="1">
    <source>
        <dbReference type="ARBA" id="ARBA00008061"/>
    </source>
</evidence>
<dbReference type="SUPFAM" id="SSF51011">
    <property type="entry name" value="Glycosyl hydrolase domain"/>
    <property type="match status" value="1"/>
</dbReference>
<dbReference type="Gene3D" id="3.90.400.10">
    <property type="entry name" value="Oligo-1,6-glucosidase, Domain 2"/>
    <property type="match status" value="1"/>
</dbReference>
<keyword evidence="2" id="KW-0378">Hydrolase</keyword>
<dbReference type="PANTHER" id="PTHR10357:SF179">
    <property type="entry name" value="NEUTRAL AND BASIC AMINO ACID TRANSPORT PROTEIN RBAT"/>
    <property type="match status" value="1"/>
</dbReference>
<dbReference type="SUPFAM" id="SSF51445">
    <property type="entry name" value="(Trans)glycosidases"/>
    <property type="match status" value="1"/>
</dbReference>
<sequence length="586" mass="67632">MECARWWKEAVVYQIYPASFRDSDGDGIGDLNGITEKLDYIRGLGADVIWLCPVYRSPGEDSGYDISDYRDVMPAFGTMADLERLLREAHDRGLRIIMDLVVNHTSDEHPWFAESRSSKTNPKRDYYIWREGRDGREPNNWRSYFSSSAWAYDETTGEYYLHLFSKKQPDLNWKNPALREEIYEMMRFWLDKGFDGFRMDTINLILKAEGFPDSDRPPATDEGYVFDERLYANQPGVHELLREMNERVLSRYDLMTVGETLNVTPETASEYVRDERRELNMICNFELMSVDSGPLWKWDVVPWRLRDIKRIVAAWQTGLHGKGWNSLYLNNHDQPRMVSRFGDDGRYRVRSAKMLATLLHTLQGTPFIYQGEEIGMTNVRFGSIDDYRDIETLNFYNEATKRGAMEPRQAMEAIYRKGRDNVRTPMQWNDGEQAGFTDGVPWIGLNPNYKVINAERALADPYSVLSYYRRLIALRRAHPVIVYGDFELLAEEDESVFAYARRLGNERLLVVLNFFGTPATFDVPSGRLDPHAELLIANHGGDGEDSAFAETAAAGPVSDKGRDAGEGSIRLALLPYEARVYRWSER</sequence>
<name>A0ABT6TLR9_9BACL</name>
<gene>
    <name evidence="4" type="ORF">KB449_19955</name>
</gene>
<feature type="domain" description="Glycosyl hydrolase family 13 catalytic" evidence="3">
    <location>
        <begin position="14"/>
        <end position="423"/>
    </location>
</feature>
<dbReference type="Pfam" id="PF00128">
    <property type="entry name" value="Alpha-amylase"/>
    <property type="match status" value="1"/>
</dbReference>
<evidence type="ECO:0000256" key="2">
    <source>
        <dbReference type="ARBA" id="ARBA00023295"/>
    </source>
</evidence>
<dbReference type="EMBL" id="JAGRPV010000001">
    <property type="protein sequence ID" value="MDI4647260.1"/>
    <property type="molecule type" value="Genomic_DNA"/>
</dbReference>
<proteinExistence type="inferred from homology"/>
<comment type="similarity">
    <text evidence="1">Belongs to the glycosyl hydrolase 13 family.</text>
</comment>
<dbReference type="SMART" id="SM00642">
    <property type="entry name" value="Aamy"/>
    <property type="match status" value="1"/>
</dbReference>
<evidence type="ECO:0000313" key="4">
    <source>
        <dbReference type="EMBL" id="MDI4647260.1"/>
    </source>
</evidence>
<dbReference type="NCBIfam" id="NF008183">
    <property type="entry name" value="PRK10933.1"/>
    <property type="match status" value="1"/>
</dbReference>
<dbReference type="RefSeq" id="WP_282910035.1">
    <property type="nucleotide sequence ID" value="NZ_JAGRPV010000001.1"/>
</dbReference>
<dbReference type="InterPro" id="IPR032091">
    <property type="entry name" value="Malt_amylase-like_C"/>
</dbReference>
<dbReference type="Gene3D" id="2.60.40.1180">
    <property type="entry name" value="Golgi alpha-mannosidase II"/>
    <property type="match status" value="1"/>
</dbReference>
<keyword evidence="2" id="KW-0326">Glycosidase</keyword>
<protein>
    <submittedName>
        <fullName evidence="4">Alpha-glucosidase</fullName>
    </submittedName>
</protein>
<dbReference type="Proteomes" id="UP001161691">
    <property type="component" value="Unassembled WGS sequence"/>
</dbReference>
<dbReference type="PANTHER" id="PTHR10357">
    <property type="entry name" value="ALPHA-AMYLASE FAMILY MEMBER"/>
    <property type="match status" value="1"/>
</dbReference>
<dbReference type="InterPro" id="IPR013780">
    <property type="entry name" value="Glyco_hydro_b"/>
</dbReference>
<dbReference type="InterPro" id="IPR006047">
    <property type="entry name" value="GH13_cat_dom"/>
</dbReference>
<evidence type="ECO:0000259" key="3">
    <source>
        <dbReference type="SMART" id="SM00642"/>
    </source>
</evidence>
<evidence type="ECO:0000313" key="5">
    <source>
        <dbReference type="Proteomes" id="UP001161691"/>
    </source>
</evidence>
<keyword evidence="5" id="KW-1185">Reference proteome</keyword>